<dbReference type="PROSITE" id="PS50943">
    <property type="entry name" value="HTH_CROC1"/>
    <property type="match status" value="1"/>
</dbReference>
<dbReference type="InterPro" id="IPR001387">
    <property type="entry name" value="Cro/C1-type_HTH"/>
</dbReference>
<feature type="region of interest" description="Disordered" evidence="1">
    <location>
        <begin position="1328"/>
        <end position="1351"/>
    </location>
</feature>
<dbReference type="Pfam" id="PF01381">
    <property type="entry name" value="HTH_3"/>
    <property type="match status" value="1"/>
</dbReference>
<dbReference type="EMBL" id="VKHP01000020">
    <property type="protein sequence ID" value="NEU95749.1"/>
    <property type="molecule type" value="Genomic_DNA"/>
</dbReference>
<sequence>MSPSSPNVELTPKHVRAARALLAWSQQDLAKNAAVATSTIADFERGRRTPVANNAQAIRDALETAGISFLPTGAVIGPPIPRIAKSEHPGAPIRWVDAEDLAVWADRFDGAASLPTLLAHLIRATYGPAVELRFPSDEGIRHSGWDGHTVATEGGTYVPQGEADWEIGSQRGGIAQKATEDYRKRTAKPAPLNPATSTYIFVTPRHWPKKSEWAEAREIEGHWRAIRVYDADDLVHWIEQTPAVGLWLATRLGKRPPGTRQLEELWEEWSLATQWPLTEDLVLSDRDEDAAEVLRWLRGEPSVLSIQATTTEEAAAFFYATLNTLPDEAAAHYRARCLVATDAAAARALANAPAPLILVLTEPNPGLARSLAERGHFVLQTYDDRPASPGEIRKLARPSREGIASALIDAGIAEARAHAVARDSARNLAILRRLIPTAPGRLPNWAQEAPPRALLAALLAGGWDDESEADKAKVSQLAAEPYDDVIGELARYVGEFDSPLRKIGSTWRVASPPDAWLLLAPYLTAADIGRFEAVAHDILGSVDPRYDMDPDDRWMASVRGVRPDYSGLLRHGVGEVLILLALWGDKVRTMPNAHRRADAIVRKLLKDADKRRWWSLSRDFRLLAEASPSAFLTAIEDSLNQNDPPIRALFGTDERGLTGTEHLSDLLWALESLAWSPELLPQVTLVLARLDAIDNPPGRYINRPANSLRHIHLLWLPQTYAPLDQRLRTLDLIRKRESDAAWKLMLSVLPSGHDTSSPSPAPRWRDFTVDKIEAVTWPLIARGATAISERILADVGLHVPRWLNLLDRFADIAPDRDAAIDLLDKAEPQIRAASERSELWAGLRKLLHHHRQFADADWSLPAAELDHLAIIYDRLAPSDVLERVAWLFEPSVNLPNPSHQGWQANERQVDEARRQAARELFLAQGVDGILRLARLVSTAGYIGKALFEVGLDEPDINKLLEACLRSDDPRERDVAHGLIISVFRDRKEPWAAALIAKARKKKWGDTALLAILRALPQQRWTWDRAAEAGDAIEQAYWKRAPILWIEEDSEAAAFAVHKLIAVGRARHAVHLAGRDQQHRLPGDLLMTMLTEAVKQPFEENSDGNEVTTFQHHVIEILNRLESEVTTDTLARLEWAYLPLLQHSRRQPKALLTALSEQPSLFIDMLRAVFRPSEDSGVVEPEPADPERAQAVAHLAYRLLDLWNRLPGTREDGTIAPEALKTWIEEARSLAKAAGRGDIADSRIGAILSASPNGTDGIWPAEAVREVIEDCDSKPMFDGFWIGRRNRRGITTRMPRDGGKLERSEAAKYRKFAAALAYEHPRTAKALDSLADSYEEEARRHDENAERLDWEP</sequence>
<dbReference type="GO" id="GO:0003677">
    <property type="term" value="F:DNA binding"/>
    <property type="evidence" value="ECO:0007669"/>
    <property type="project" value="InterPro"/>
</dbReference>
<evidence type="ECO:0000313" key="3">
    <source>
        <dbReference type="EMBL" id="NEU95749.1"/>
    </source>
</evidence>
<reference evidence="3 4" key="1">
    <citation type="journal article" date="2020" name="Arch. Microbiol.">
        <title>Bradyrhizobium uaiense sp. nov., a new highly efficient cowpea symbiont.</title>
        <authorList>
            <person name="Cabral Michel D."/>
            <person name="Azarias Guimaraes A."/>
            <person name="Martins da Costa E."/>
            <person name="Soares de Carvalho T."/>
            <person name="Balsanelli E."/>
            <person name="Willems A."/>
            <person name="Maltempi de Souza E."/>
            <person name="de Souza Moreira F.M."/>
        </authorList>
    </citation>
    <scope>NUCLEOTIDE SEQUENCE [LARGE SCALE GENOMIC DNA]</scope>
    <source>
        <strain evidence="3 4">UFLA 03-164</strain>
    </source>
</reference>
<dbReference type="RefSeq" id="WP_163152273.1">
    <property type="nucleotide sequence ID" value="NZ_VKHP01000020.1"/>
</dbReference>
<dbReference type="Gene3D" id="1.10.260.40">
    <property type="entry name" value="lambda repressor-like DNA-binding domains"/>
    <property type="match status" value="1"/>
</dbReference>
<dbReference type="CDD" id="cd00093">
    <property type="entry name" value="HTH_XRE"/>
    <property type="match status" value="1"/>
</dbReference>
<dbReference type="Proteomes" id="UP000468531">
    <property type="component" value="Unassembled WGS sequence"/>
</dbReference>
<accession>A0A6P1BBP7</accession>
<comment type="caution">
    <text evidence="3">The sequence shown here is derived from an EMBL/GenBank/DDBJ whole genome shotgun (WGS) entry which is preliminary data.</text>
</comment>
<evidence type="ECO:0000313" key="4">
    <source>
        <dbReference type="Proteomes" id="UP000468531"/>
    </source>
</evidence>
<evidence type="ECO:0000259" key="2">
    <source>
        <dbReference type="PROSITE" id="PS50943"/>
    </source>
</evidence>
<protein>
    <submittedName>
        <fullName evidence="3">Helix-turn-helix transcriptional regulator</fullName>
    </submittedName>
</protein>
<feature type="compositionally biased region" description="Basic and acidic residues" evidence="1">
    <location>
        <begin position="1335"/>
        <end position="1351"/>
    </location>
</feature>
<organism evidence="3 4">
    <name type="scientific">Bradyrhizobium uaiense</name>
    <dbReference type="NCBI Taxonomy" id="2594946"/>
    <lineage>
        <taxon>Bacteria</taxon>
        <taxon>Pseudomonadati</taxon>
        <taxon>Pseudomonadota</taxon>
        <taxon>Alphaproteobacteria</taxon>
        <taxon>Hyphomicrobiales</taxon>
        <taxon>Nitrobacteraceae</taxon>
        <taxon>Bradyrhizobium</taxon>
    </lineage>
</organism>
<dbReference type="InterPro" id="IPR010982">
    <property type="entry name" value="Lambda_DNA-bd_dom_sf"/>
</dbReference>
<feature type="domain" description="HTH cro/C1-type" evidence="2">
    <location>
        <begin position="15"/>
        <end position="69"/>
    </location>
</feature>
<proteinExistence type="predicted"/>
<evidence type="ECO:0000256" key="1">
    <source>
        <dbReference type="SAM" id="MobiDB-lite"/>
    </source>
</evidence>
<dbReference type="SMART" id="SM00530">
    <property type="entry name" value="HTH_XRE"/>
    <property type="match status" value="1"/>
</dbReference>
<gene>
    <name evidence="3" type="ORF">FNJ47_07880</name>
</gene>
<name>A0A6P1BBP7_9BRAD</name>
<keyword evidence="4" id="KW-1185">Reference proteome</keyword>
<dbReference type="SUPFAM" id="SSF47413">
    <property type="entry name" value="lambda repressor-like DNA-binding domains"/>
    <property type="match status" value="1"/>
</dbReference>